<sequence length="263" mass="29473">MKRSASRNPFLQTSLPKTIAIHTTDLAPPMVAIYNMLAGQKAWPSQAKVMNCRKLDFAHSTFTHSFFSFGLPIMADPVAAAKEMYRTLKPGGTAITAFWLRIPQGESAGETRRRIWGPDAPPAIEPHPRHKDAAFNHELLVQGGFKSADAQLYEKSAVLPVDDLDEFACAIWSAIGELAGGWTQDDEVRWEEAIAIYKEVLSQKKGFHVDRDGNVSFEAVAQIAIVKKEAFWMRSSRELEWLSRSRKYTSTHTAYRVLTPLPL</sequence>
<keyword evidence="3" id="KW-1185">Reference proteome</keyword>
<dbReference type="Gene3D" id="3.40.50.150">
    <property type="entry name" value="Vaccinia Virus protein VP39"/>
    <property type="match status" value="1"/>
</dbReference>
<protein>
    <recommendedName>
        <fullName evidence="1">Methyltransferase type 11 domain-containing protein</fullName>
    </recommendedName>
</protein>
<proteinExistence type="predicted"/>
<dbReference type="Pfam" id="PF08241">
    <property type="entry name" value="Methyltransf_11"/>
    <property type="match status" value="1"/>
</dbReference>
<dbReference type="InterPro" id="IPR029063">
    <property type="entry name" value="SAM-dependent_MTases_sf"/>
</dbReference>
<evidence type="ECO:0000313" key="3">
    <source>
        <dbReference type="Proteomes" id="UP000800094"/>
    </source>
</evidence>
<accession>A0A6A6I8Z0</accession>
<evidence type="ECO:0000313" key="2">
    <source>
        <dbReference type="EMBL" id="KAF2246836.1"/>
    </source>
</evidence>
<reference evidence="2" key="1">
    <citation type="journal article" date="2020" name="Stud. Mycol.">
        <title>101 Dothideomycetes genomes: a test case for predicting lifestyles and emergence of pathogens.</title>
        <authorList>
            <person name="Haridas S."/>
            <person name="Albert R."/>
            <person name="Binder M."/>
            <person name="Bloem J."/>
            <person name="Labutti K."/>
            <person name="Salamov A."/>
            <person name="Andreopoulos B."/>
            <person name="Baker S."/>
            <person name="Barry K."/>
            <person name="Bills G."/>
            <person name="Bluhm B."/>
            <person name="Cannon C."/>
            <person name="Castanera R."/>
            <person name="Culley D."/>
            <person name="Daum C."/>
            <person name="Ezra D."/>
            <person name="Gonzalez J."/>
            <person name="Henrissat B."/>
            <person name="Kuo A."/>
            <person name="Liang C."/>
            <person name="Lipzen A."/>
            <person name="Lutzoni F."/>
            <person name="Magnuson J."/>
            <person name="Mondo S."/>
            <person name="Nolan M."/>
            <person name="Ohm R."/>
            <person name="Pangilinan J."/>
            <person name="Park H.-J."/>
            <person name="Ramirez L."/>
            <person name="Alfaro M."/>
            <person name="Sun H."/>
            <person name="Tritt A."/>
            <person name="Yoshinaga Y."/>
            <person name="Zwiers L.-H."/>
            <person name="Turgeon B."/>
            <person name="Goodwin S."/>
            <person name="Spatafora J."/>
            <person name="Crous P."/>
            <person name="Grigoriev I."/>
        </authorList>
    </citation>
    <scope>NUCLEOTIDE SEQUENCE</scope>
    <source>
        <strain evidence="2">CBS 122368</strain>
    </source>
</reference>
<feature type="domain" description="Methyltransferase type 11" evidence="1">
    <location>
        <begin position="20"/>
        <end position="95"/>
    </location>
</feature>
<dbReference type="EMBL" id="ML987198">
    <property type="protein sequence ID" value="KAF2246836.1"/>
    <property type="molecule type" value="Genomic_DNA"/>
</dbReference>
<dbReference type="SUPFAM" id="SSF53335">
    <property type="entry name" value="S-adenosyl-L-methionine-dependent methyltransferases"/>
    <property type="match status" value="1"/>
</dbReference>
<dbReference type="RefSeq" id="XP_033681840.1">
    <property type="nucleotide sequence ID" value="XM_033825972.1"/>
</dbReference>
<dbReference type="GeneID" id="54579302"/>
<gene>
    <name evidence="2" type="ORF">BU26DRAFT_488188</name>
</gene>
<dbReference type="AlphaFoldDB" id="A0A6A6I8Z0"/>
<name>A0A6A6I8Z0_9PLEO</name>
<dbReference type="InterPro" id="IPR013216">
    <property type="entry name" value="Methyltransf_11"/>
</dbReference>
<dbReference type="Proteomes" id="UP000800094">
    <property type="component" value="Unassembled WGS sequence"/>
</dbReference>
<evidence type="ECO:0000259" key="1">
    <source>
        <dbReference type="Pfam" id="PF08241"/>
    </source>
</evidence>
<organism evidence="2 3">
    <name type="scientific">Trematosphaeria pertusa</name>
    <dbReference type="NCBI Taxonomy" id="390896"/>
    <lineage>
        <taxon>Eukaryota</taxon>
        <taxon>Fungi</taxon>
        <taxon>Dikarya</taxon>
        <taxon>Ascomycota</taxon>
        <taxon>Pezizomycotina</taxon>
        <taxon>Dothideomycetes</taxon>
        <taxon>Pleosporomycetidae</taxon>
        <taxon>Pleosporales</taxon>
        <taxon>Massarineae</taxon>
        <taxon>Trematosphaeriaceae</taxon>
        <taxon>Trematosphaeria</taxon>
    </lineage>
</organism>
<dbReference type="GO" id="GO:0008757">
    <property type="term" value="F:S-adenosylmethionine-dependent methyltransferase activity"/>
    <property type="evidence" value="ECO:0007669"/>
    <property type="project" value="InterPro"/>
</dbReference>
<dbReference type="OrthoDB" id="2013972at2759"/>